<name>A0A0L0SWQ2_ALLM3</name>
<keyword evidence="2" id="KW-1185">Reference proteome</keyword>
<evidence type="ECO:0000313" key="1">
    <source>
        <dbReference type="EMBL" id="KNE66830.1"/>
    </source>
</evidence>
<reference evidence="2" key="2">
    <citation type="submission" date="2009-11" db="EMBL/GenBank/DDBJ databases">
        <title>The Genome Sequence of Allomyces macrogynus strain ATCC 38327.</title>
        <authorList>
            <consortium name="The Broad Institute Genome Sequencing Platform"/>
            <person name="Russ C."/>
            <person name="Cuomo C."/>
            <person name="Shea T."/>
            <person name="Young S.K."/>
            <person name="Zeng Q."/>
            <person name="Koehrsen M."/>
            <person name="Haas B."/>
            <person name="Borodovsky M."/>
            <person name="Guigo R."/>
            <person name="Alvarado L."/>
            <person name="Berlin A."/>
            <person name="Borenstein D."/>
            <person name="Chen Z."/>
            <person name="Engels R."/>
            <person name="Freedman E."/>
            <person name="Gellesch M."/>
            <person name="Goldberg J."/>
            <person name="Griggs A."/>
            <person name="Gujja S."/>
            <person name="Heiman D."/>
            <person name="Hepburn T."/>
            <person name="Howarth C."/>
            <person name="Jen D."/>
            <person name="Larson L."/>
            <person name="Lewis B."/>
            <person name="Mehta T."/>
            <person name="Park D."/>
            <person name="Pearson M."/>
            <person name="Roberts A."/>
            <person name="Saif S."/>
            <person name="Shenoy N."/>
            <person name="Sisk P."/>
            <person name="Stolte C."/>
            <person name="Sykes S."/>
            <person name="Walk T."/>
            <person name="White J."/>
            <person name="Yandava C."/>
            <person name="Burger G."/>
            <person name="Gray M.W."/>
            <person name="Holland P.W.H."/>
            <person name="King N."/>
            <person name="Lang F.B.F."/>
            <person name="Roger A.J."/>
            <person name="Ruiz-Trillo I."/>
            <person name="Lander E."/>
            <person name="Nusbaum C."/>
        </authorList>
    </citation>
    <scope>NUCLEOTIDE SEQUENCE [LARGE SCALE GENOMIC DNA]</scope>
    <source>
        <strain evidence="2">ATCC 38327</strain>
    </source>
</reference>
<dbReference type="AlphaFoldDB" id="A0A0L0SWQ2"/>
<evidence type="ECO:0000313" key="2">
    <source>
        <dbReference type="Proteomes" id="UP000054350"/>
    </source>
</evidence>
<protein>
    <submittedName>
        <fullName evidence="1">Uncharacterized protein</fullName>
    </submittedName>
</protein>
<dbReference type="VEuPathDB" id="FungiDB:AMAG_11314"/>
<proteinExistence type="predicted"/>
<dbReference type="EMBL" id="GG745351">
    <property type="protein sequence ID" value="KNE66830.1"/>
    <property type="molecule type" value="Genomic_DNA"/>
</dbReference>
<accession>A0A0L0SWQ2</accession>
<gene>
    <name evidence="1" type="ORF">AMAG_11314</name>
</gene>
<reference evidence="1 2" key="1">
    <citation type="submission" date="2009-11" db="EMBL/GenBank/DDBJ databases">
        <title>Annotation of Allomyces macrogynus ATCC 38327.</title>
        <authorList>
            <consortium name="The Broad Institute Genome Sequencing Platform"/>
            <person name="Russ C."/>
            <person name="Cuomo C."/>
            <person name="Burger G."/>
            <person name="Gray M.W."/>
            <person name="Holland P.W.H."/>
            <person name="King N."/>
            <person name="Lang F.B.F."/>
            <person name="Roger A.J."/>
            <person name="Ruiz-Trillo I."/>
            <person name="Young S.K."/>
            <person name="Zeng Q."/>
            <person name="Gargeya S."/>
            <person name="Fitzgerald M."/>
            <person name="Haas B."/>
            <person name="Abouelleil A."/>
            <person name="Alvarado L."/>
            <person name="Arachchi H.M."/>
            <person name="Berlin A."/>
            <person name="Chapman S.B."/>
            <person name="Gearin G."/>
            <person name="Goldberg J."/>
            <person name="Griggs A."/>
            <person name="Gujja S."/>
            <person name="Hansen M."/>
            <person name="Heiman D."/>
            <person name="Howarth C."/>
            <person name="Larimer J."/>
            <person name="Lui A."/>
            <person name="MacDonald P.J.P."/>
            <person name="McCowen C."/>
            <person name="Montmayeur A."/>
            <person name="Murphy C."/>
            <person name="Neiman D."/>
            <person name="Pearson M."/>
            <person name="Priest M."/>
            <person name="Roberts A."/>
            <person name="Saif S."/>
            <person name="Shea T."/>
            <person name="Sisk P."/>
            <person name="Stolte C."/>
            <person name="Sykes S."/>
            <person name="Wortman J."/>
            <person name="Nusbaum C."/>
            <person name="Birren B."/>
        </authorList>
    </citation>
    <scope>NUCLEOTIDE SEQUENCE [LARGE SCALE GENOMIC DNA]</scope>
    <source>
        <strain evidence="1 2">ATCC 38327</strain>
    </source>
</reference>
<organism evidence="1 2">
    <name type="scientific">Allomyces macrogynus (strain ATCC 38327)</name>
    <name type="common">Allomyces javanicus var. macrogynus</name>
    <dbReference type="NCBI Taxonomy" id="578462"/>
    <lineage>
        <taxon>Eukaryota</taxon>
        <taxon>Fungi</taxon>
        <taxon>Fungi incertae sedis</taxon>
        <taxon>Blastocladiomycota</taxon>
        <taxon>Blastocladiomycetes</taxon>
        <taxon>Blastocladiales</taxon>
        <taxon>Blastocladiaceae</taxon>
        <taxon>Allomyces</taxon>
    </lineage>
</organism>
<sequence length="212" mass="22653">MGERIDVRNLSRDSPMFGGGPFALGLGDDPEAICVLNTALTLVRVAVTNNSLYPNRSTRLARCAVKWIELAPGESWSWERGIGAREAVLLKHPFGRVLGAYLASGFTMTVLPSPDDGLMDDRISAKVLHSVDADTVEFYNKSAGPIAVQITTLSSPDAEDDEWVNVPSGSAKTWSRAGPEMAILRSIDGTVSAGIVVAKAGSKIVFYGLDDE</sequence>
<dbReference type="Proteomes" id="UP000054350">
    <property type="component" value="Unassembled WGS sequence"/>
</dbReference>